<dbReference type="AlphaFoldDB" id="A0A150FQV2"/>
<name>A0A150FQV2_CLOPD</name>
<comment type="caution">
    <text evidence="2">The sequence shown here is derived from an EMBL/GenBank/DDBJ whole genome shotgun (WGS) entry which is preliminary data.</text>
</comment>
<keyword evidence="5" id="KW-1185">Reference proteome</keyword>
<dbReference type="InterPro" id="IPR002560">
    <property type="entry name" value="Transposase_DDE"/>
</dbReference>
<evidence type="ECO:0000313" key="2">
    <source>
        <dbReference type="EMBL" id="KXZ39993.1"/>
    </source>
</evidence>
<dbReference type="Proteomes" id="UP000092605">
    <property type="component" value="Unassembled WGS sequence"/>
</dbReference>
<proteinExistence type="predicted"/>
<dbReference type="PATRIC" id="fig|1121328.3.peg.1078"/>
<organism evidence="2 4">
    <name type="scientific">Alkalithermobacter thermoalcaliphilus JW-YL-7 = DSM 7308</name>
    <dbReference type="NCBI Taxonomy" id="1121328"/>
    <lineage>
        <taxon>Bacteria</taxon>
        <taxon>Bacillati</taxon>
        <taxon>Bacillota</taxon>
        <taxon>Clostridia</taxon>
        <taxon>Peptostreptococcales</taxon>
        <taxon>Tepidibacteraceae</taxon>
        <taxon>Alkalithermobacter</taxon>
    </lineage>
</organism>
<evidence type="ECO:0000313" key="3">
    <source>
        <dbReference type="EMBL" id="SHL14278.1"/>
    </source>
</evidence>
<evidence type="ECO:0000259" key="1">
    <source>
        <dbReference type="Pfam" id="PF01610"/>
    </source>
</evidence>
<evidence type="ECO:0000313" key="5">
    <source>
        <dbReference type="Proteomes" id="UP000323392"/>
    </source>
</evidence>
<dbReference type="PANTHER" id="PTHR33498:SF1">
    <property type="entry name" value="TRANSPOSASE FOR INSERTION SEQUENCE ELEMENT IS1557"/>
    <property type="match status" value="1"/>
</dbReference>
<feature type="domain" description="Transposase IS204/IS1001/IS1096/IS1165 DDE" evidence="1">
    <location>
        <begin position="2"/>
        <end position="72"/>
    </location>
</feature>
<dbReference type="EMBL" id="FRBG01000012">
    <property type="protein sequence ID" value="SHL14278.1"/>
    <property type="molecule type" value="Genomic_DNA"/>
</dbReference>
<dbReference type="EMBL" id="LSFY01000001">
    <property type="protein sequence ID" value="KXZ39993.1"/>
    <property type="molecule type" value="Genomic_DNA"/>
</dbReference>
<reference evidence="3 5" key="2">
    <citation type="submission" date="2016-11" db="EMBL/GenBank/DDBJ databases">
        <authorList>
            <person name="Varghese N."/>
            <person name="Submissions S."/>
        </authorList>
    </citation>
    <scope>NUCLEOTIDE SEQUENCE [LARGE SCALE GENOMIC DNA]</scope>
    <source>
        <strain evidence="3 5">DSM 7308</strain>
    </source>
</reference>
<evidence type="ECO:0000313" key="4">
    <source>
        <dbReference type="Proteomes" id="UP000092605"/>
    </source>
</evidence>
<dbReference type="PANTHER" id="PTHR33498">
    <property type="entry name" value="TRANSPOSASE FOR INSERTION SEQUENCE ELEMENT IS1557"/>
    <property type="match status" value="1"/>
</dbReference>
<accession>A0A150FQV2</accession>
<reference evidence="2 4" key="1">
    <citation type="submission" date="2016-02" db="EMBL/GenBank/DDBJ databases">
        <title>Draft genome sequence for Clostridium paradoxum JW-YL-7.</title>
        <authorList>
            <person name="Utturkar S.M."/>
            <person name="Lancaster A."/>
            <person name="Poole F.L."/>
            <person name="Adams M.W."/>
            <person name="Brown S.D."/>
        </authorList>
    </citation>
    <scope>NUCLEOTIDE SEQUENCE [LARGE SCALE GENOMIC DNA]</scope>
    <source>
        <strain evidence="2 4">JW-YL-7</strain>
    </source>
</reference>
<dbReference type="STRING" id="1121328.JWYL7_1068"/>
<gene>
    <name evidence="2" type="ORF">JWYL7_1068</name>
    <name evidence="3" type="ORF">SAMN05661008_01547</name>
</gene>
<dbReference type="Proteomes" id="UP000323392">
    <property type="component" value="Unassembled WGS sequence"/>
</dbReference>
<dbReference type="Pfam" id="PF01610">
    <property type="entry name" value="DDE_Tnp_ISL3"/>
    <property type="match status" value="1"/>
</dbReference>
<protein>
    <submittedName>
        <fullName evidence="2 3">Transposase</fullName>
    </submittedName>
</protein>
<dbReference type="InterPro" id="IPR047951">
    <property type="entry name" value="Transpos_ISL3"/>
</dbReference>
<sequence>MVDLDSHRIIDILNSRDKEPAIEWLRNYPNIEIVSRYGSQIYASAITEAHPKAIQIGYRFHLLKGLSEAVEKYMFRLFPPRVEIPATATIRTPEMQALLDTRNRAQQIYFTRTKYKGGLTINEIALLMHSSLY</sequence>